<dbReference type="Gene3D" id="1.10.3430.10">
    <property type="entry name" value="Ammonium transporter AmtB like domains"/>
    <property type="match status" value="1"/>
</dbReference>
<feature type="transmembrane region" description="Helical" evidence="9">
    <location>
        <begin position="45"/>
        <end position="64"/>
    </location>
</feature>
<dbReference type="SMART" id="SM00283">
    <property type="entry name" value="MA"/>
    <property type="match status" value="1"/>
</dbReference>
<organism evidence="11">
    <name type="scientific">Leptospira ellisii</name>
    <dbReference type="NCBI Taxonomy" id="2023197"/>
    <lineage>
        <taxon>Bacteria</taxon>
        <taxon>Pseudomonadati</taxon>
        <taxon>Spirochaetota</taxon>
        <taxon>Spirochaetia</taxon>
        <taxon>Leptospirales</taxon>
        <taxon>Leptospiraceae</taxon>
        <taxon>Leptospira</taxon>
    </lineage>
</organism>
<dbReference type="PANTHER" id="PTHR11730:SF89">
    <property type="entry name" value="AMMONIUM TRANSPORTER SLL0108-RELATED"/>
    <property type="match status" value="1"/>
</dbReference>
<evidence type="ECO:0000256" key="7">
    <source>
        <dbReference type="ARBA" id="ARBA00023177"/>
    </source>
</evidence>
<feature type="transmembrane region" description="Helical" evidence="9">
    <location>
        <begin position="346"/>
        <end position="364"/>
    </location>
</feature>
<dbReference type="SUPFAM" id="SSF111352">
    <property type="entry name" value="Ammonium transporter"/>
    <property type="match status" value="1"/>
</dbReference>
<feature type="transmembrane region" description="Helical" evidence="9">
    <location>
        <begin position="85"/>
        <end position="105"/>
    </location>
</feature>
<dbReference type="GO" id="GO:0097272">
    <property type="term" value="P:ammonium homeostasis"/>
    <property type="evidence" value="ECO:0007669"/>
    <property type="project" value="TreeGrafter"/>
</dbReference>
<dbReference type="GO" id="GO:0007165">
    <property type="term" value="P:signal transduction"/>
    <property type="evidence" value="ECO:0007669"/>
    <property type="project" value="UniProtKB-KW"/>
</dbReference>
<keyword evidence="8" id="KW-0807">Transducer</keyword>
<feature type="transmembrane region" description="Helical" evidence="9">
    <location>
        <begin position="376"/>
        <end position="397"/>
    </location>
</feature>
<accession>A0A2N0B688</accession>
<feature type="transmembrane region" description="Helical" evidence="9">
    <location>
        <begin position="125"/>
        <end position="147"/>
    </location>
</feature>
<keyword evidence="10" id="KW-0732">Signal</keyword>
<keyword evidence="5 9" id="KW-1133">Transmembrane helix</keyword>
<evidence type="ECO:0000256" key="9">
    <source>
        <dbReference type="RuleBase" id="RU362002"/>
    </source>
</evidence>
<sequence length="789" mass="85977">MKTIVLKFSRKFFGIFLFLFSGVASFAFADDMSPAQELSKTVDPIWVIVCSALVFFMQAGFLMLETGLSRLKNTINVAVKNLMDYIVGTVAFFCIGFGLMFGISEQGWIGKDLFFLEGLKTGQEFSFFLFQVAFMGTAATIVSGAVAERIKFSAYLIVSVVVSLFIYPVFGHWTWGGGWIAKQGFVDFAGSTVVHSLGGWISLAGVIVLGARKDKFKEDGSPRKIQGHNLTFSVLGVFILWFGWFGFNGGSALSFTDSVPMIILNTSLAGSAGGMLAISVSWLIYRIASVEECMNGVLGGLVAVTAGCNELSPAASLLMGACAGVTVVLSSLMLEKVFKLDDVVGAFPVHGVCGILGTILLPILSKNHNIQMLPQLLGAAFCALWAFGLGLLLFWVLKITIGIRVNEEFEEKGLNVAEHGAGSSWIDLIHSLKDLSKGGGDLTRKIHVDHGTEAGAIAFLMNQYLGNLGEMIYTIKQKSGELENSASEISAAWGNMSQGIQEQAASLEEVTAIFDSFRDSFRQISSSATEQKEIERGAHQLLNELVTGFQKFDSDLRLGSERSRESVNKIDRSRKELDHLESDINDIGDSAKKVEGLVKLLNDISVKLGMLSINASIEAARSGESGKGFGVVAEEISKLASNTQDSTKKATDILGEIQSSVFRGKQTVFGTVEFFKTLTDEFKNLAQTQIEIRNNSARYSDMIRNLDVLNSSMTERSDIIMNNMEQRSSEIKGLYESVEFISGAFHEISAQSEELSATGEFLRQLSSILNALVRNFRVEKEISRELIAN</sequence>
<dbReference type="PROSITE" id="PS50111">
    <property type="entry name" value="CHEMOTAXIS_TRANSDUC_2"/>
    <property type="match status" value="1"/>
</dbReference>
<dbReference type="GO" id="GO:0005886">
    <property type="term" value="C:plasma membrane"/>
    <property type="evidence" value="ECO:0007669"/>
    <property type="project" value="UniProtKB-SubCell"/>
</dbReference>
<gene>
    <name evidence="11" type="ORF">CH379_15435</name>
</gene>
<evidence type="ECO:0000313" key="11">
    <source>
        <dbReference type="EMBL" id="PJZ92026.1"/>
    </source>
</evidence>
<evidence type="ECO:0000256" key="2">
    <source>
        <dbReference type="ARBA" id="ARBA00005887"/>
    </source>
</evidence>
<feature type="transmembrane region" description="Helical" evidence="9">
    <location>
        <begin position="314"/>
        <end position="334"/>
    </location>
</feature>
<dbReference type="PROSITE" id="PS01219">
    <property type="entry name" value="AMMONIUM_TRANSP"/>
    <property type="match status" value="1"/>
</dbReference>
<name>A0A2N0B688_9LEPT</name>
<dbReference type="InterPro" id="IPR001905">
    <property type="entry name" value="Ammonium_transpt"/>
</dbReference>
<feature type="transmembrane region" description="Helical" evidence="9">
    <location>
        <begin position="154"/>
        <end position="176"/>
    </location>
</feature>
<feature type="transmembrane region" description="Helical" evidence="9">
    <location>
        <begin position="230"/>
        <end position="247"/>
    </location>
</feature>
<accession>A0A2N0BK71</accession>
<dbReference type="OrthoDB" id="9814202at2"/>
<proteinExistence type="inferred from homology"/>
<dbReference type="Pfam" id="PF00015">
    <property type="entry name" value="MCPsignal"/>
    <property type="match status" value="1"/>
</dbReference>
<dbReference type="RefSeq" id="WP_100747111.1">
    <property type="nucleotide sequence ID" value="NZ_NPEF02000016.1"/>
</dbReference>
<comment type="similarity">
    <text evidence="2 9">Belongs to the ammonia transporter channel (TC 1.A.11.2) family.</text>
</comment>
<comment type="subcellular location">
    <subcellularLocation>
        <location evidence="9">Cell membrane</location>
        <topology evidence="9">Multi-pass membrane protein</topology>
    </subcellularLocation>
    <subcellularLocation>
        <location evidence="1">Membrane</location>
        <topology evidence="1">Multi-pass membrane protein</topology>
    </subcellularLocation>
</comment>
<dbReference type="InterPro" id="IPR018047">
    <property type="entry name" value="Ammonium_transpt_CS"/>
</dbReference>
<reference evidence="11" key="1">
    <citation type="submission" date="2017-07" db="EMBL/GenBank/DDBJ databases">
        <title>Leptospira spp. isolated from tropical soils.</title>
        <authorList>
            <person name="Thibeaux R."/>
            <person name="Iraola G."/>
            <person name="Ferres I."/>
            <person name="Bierque E."/>
            <person name="Girault D."/>
            <person name="Soupe-Gilbert M.-E."/>
            <person name="Picardeau M."/>
            <person name="Goarant C."/>
        </authorList>
    </citation>
    <scope>NUCLEOTIDE SEQUENCE [LARGE SCALE GENOMIC DNA]</scope>
    <source>
        <strain evidence="11">ATI7-C-A5</strain>
    </source>
</reference>
<feature type="transmembrane region" description="Helical" evidence="9">
    <location>
        <begin position="259"/>
        <end position="285"/>
    </location>
</feature>
<dbReference type="InterPro" id="IPR024041">
    <property type="entry name" value="NH4_transpt_AmtB-like_dom"/>
</dbReference>
<evidence type="ECO:0000256" key="5">
    <source>
        <dbReference type="ARBA" id="ARBA00022989"/>
    </source>
</evidence>
<evidence type="ECO:0000256" key="3">
    <source>
        <dbReference type="ARBA" id="ARBA00022448"/>
    </source>
</evidence>
<feature type="chain" id="PRO_5041066424" description="Ammonium transporter" evidence="10">
    <location>
        <begin position="30"/>
        <end position="789"/>
    </location>
</feature>
<keyword evidence="3 9" id="KW-0813">Transport</keyword>
<dbReference type="Pfam" id="PF00909">
    <property type="entry name" value="Ammonium_transp"/>
    <property type="match status" value="1"/>
</dbReference>
<dbReference type="EMBL" id="NPEF01000182">
    <property type="protein sequence ID" value="PJZ92026.1"/>
    <property type="molecule type" value="Genomic_DNA"/>
</dbReference>
<dbReference type="NCBIfam" id="TIGR00836">
    <property type="entry name" value="amt"/>
    <property type="match status" value="1"/>
</dbReference>
<dbReference type="Gene3D" id="1.10.287.950">
    <property type="entry name" value="Methyl-accepting chemotaxis protein"/>
    <property type="match status" value="1"/>
</dbReference>
<keyword evidence="6 9" id="KW-0472">Membrane</keyword>
<dbReference type="SUPFAM" id="SSF58104">
    <property type="entry name" value="Methyl-accepting chemotaxis protein (MCP) signaling domain"/>
    <property type="match status" value="1"/>
</dbReference>
<keyword evidence="4 9" id="KW-0812">Transmembrane</keyword>
<evidence type="ECO:0000256" key="4">
    <source>
        <dbReference type="ARBA" id="ARBA00022692"/>
    </source>
</evidence>
<comment type="caution">
    <text evidence="11">The sequence shown here is derived from an EMBL/GenBank/DDBJ whole genome shotgun (WGS) entry which is preliminary data.</text>
</comment>
<feature type="signal peptide" evidence="10">
    <location>
        <begin position="1"/>
        <end position="29"/>
    </location>
</feature>
<keyword evidence="7 9" id="KW-0924">Ammonia transport</keyword>
<feature type="transmembrane region" description="Helical" evidence="9">
    <location>
        <begin position="188"/>
        <end position="209"/>
    </location>
</feature>
<evidence type="ECO:0000256" key="6">
    <source>
        <dbReference type="ARBA" id="ARBA00023136"/>
    </source>
</evidence>
<dbReference type="AlphaFoldDB" id="A0A2N0B688"/>
<evidence type="ECO:0000256" key="10">
    <source>
        <dbReference type="SAM" id="SignalP"/>
    </source>
</evidence>
<dbReference type="PANTHER" id="PTHR11730">
    <property type="entry name" value="AMMONIUM TRANSPORTER"/>
    <property type="match status" value="1"/>
</dbReference>
<protein>
    <recommendedName>
        <fullName evidence="9">Ammonium transporter</fullName>
    </recommendedName>
</protein>
<dbReference type="InterPro" id="IPR004089">
    <property type="entry name" value="MCPsignal_dom"/>
</dbReference>
<dbReference type="GO" id="GO:0008519">
    <property type="term" value="F:ammonium channel activity"/>
    <property type="evidence" value="ECO:0007669"/>
    <property type="project" value="InterPro"/>
</dbReference>
<dbReference type="InterPro" id="IPR029020">
    <property type="entry name" value="Ammonium/urea_transptr"/>
</dbReference>
<evidence type="ECO:0000256" key="1">
    <source>
        <dbReference type="ARBA" id="ARBA00004141"/>
    </source>
</evidence>
<evidence type="ECO:0000256" key="8">
    <source>
        <dbReference type="PROSITE-ProRule" id="PRU00284"/>
    </source>
</evidence>